<reference evidence="1 2" key="1">
    <citation type="submission" date="2015-06" db="EMBL/GenBank/DDBJ databases">
        <authorList>
            <person name="Xie B.-B."/>
            <person name="Rong J.-C."/>
            <person name="Qin Q.-L."/>
            <person name="Zhang Y.-Z."/>
        </authorList>
    </citation>
    <scope>NUCLEOTIDE SEQUENCE [LARGE SCALE GENOMIC DNA]</scope>
    <source>
        <strain evidence="1 2">JCM 20779</strain>
    </source>
</reference>
<protein>
    <recommendedName>
        <fullName evidence="3">DUF1851 domain-containing protein</fullName>
    </recommendedName>
</protein>
<evidence type="ECO:0008006" key="3">
    <source>
        <dbReference type="Google" id="ProtNLM"/>
    </source>
</evidence>
<dbReference type="Proteomes" id="UP000016521">
    <property type="component" value="Chromosome I"/>
</dbReference>
<keyword evidence="2" id="KW-1185">Reference proteome</keyword>
<name>A0ABM6NH77_PSEO7</name>
<accession>A0ABM6NH77</accession>
<evidence type="ECO:0000313" key="1">
    <source>
        <dbReference type="EMBL" id="ATD08173.1"/>
    </source>
</evidence>
<gene>
    <name evidence="1" type="ORF">PPIS_a3370</name>
</gene>
<organism evidence="1 2">
    <name type="scientific">Pseudoalteromonas piscicida</name>
    <dbReference type="NCBI Taxonomy" id="43662"/>
    <lineage>
        <taxon>Bacteria</taxon>
        <taxon>Pseudomonadati</taxon>
        <taxon>Pseudomonadota</taxon>
        <taxon>Gammaproteobacteria</taxon>
        <taxon>Alteromonadales</taxon>
        <taxon>Pseudoalteromonadaceae</taxon>
        <taxon>Pseudoalteromonas</taxon>
    </lineage>
</organism>
<proteinExistence type="predicted"/>
<evidence type="ECO:0000313" key="2">
    <source>
        <dbReference type="Proteomes" id="UP000016521"/>
    </source>
</evidence>
<dbReference type="EMBL" id="CP011924">
    <property type="protein sequence ID" value="ATD08173.1"/>
    <property type="molecule type" value="Genomic_DNA"/>
</dbReference>
<dbReference type="InterPro" id="IPR046500">
    <property type="entry name" value="DUF6678"/>
</dbReference>
<dbReference type="Pfam" id="PF20383">
    <property type="entry name" value="DUF6678"/>
    <property type="match status" value="1"/>
</dbReference>
<sequence length="119" mass="13656">MSNAKWRKLFSVVNENNVQFTHCQWKLVNETDPKLGHLPDFDSLGEYYVGDCGALNGPFDFELIEWLFIPASLGYKPYEGSPTIYKTQSVQHLIEQLNVLGEFEFTSDDEGLKIFGYKP</sequence>